<dbReference type="PANTHER" id="PTHR45766:SF6">
    <property type="entry name" value="SWI_SNF-RELATED MATRIX-ASSOCIATED ACTIN-DEPENDENT REGULATOR OF CHROMATIN SUBFAMILY A-LIKE PROTEIN 1"/>
    <property type="match status" value="1"/>
</dbReference>
<dbReference type="Proteomes" id="UP000241074">
    <property type="component" value="Chromosome"/>
</dbReference>
<dbReference type="SUPFAM" id="SSF52540">
    <property type="entry name" value="P-loop containing nucleoside triphosphate hydrolases"/>
    <property type="match status" value="2"/>
</dbReference>
<evidence type="ECO:0000259" key="10">
    <source>
        <dbReference type="PROSITE" id="PS51192"/>
    </source>
</evidence>
<feature type="binding site" evidence="9">
    <location>
        <begin position="170"/>
        <end position="177"/>
    </location>
    <ligand>
        <name>ATP</name>
        <dbReference type="ChEBI" id="CHEBI:30616"/>
    </ligand>
</feature>
<feature type="domain" description="Helicase ATP-binding" evidence="10">
    <location>
        <begin position="157"/>
        <end position="329"/>
    </location>
</feature>
<dbReference type="Gene3D" id="3.30.360.80">
    <property type="match status" value="1"/>
</dbReference>
<dbReference type="AlphaFoldDB" id="A0A2P1PR85"/>
<keyword evidence="8 9" id="KW-0804">Transcription</keyword>
<evidence type="ECO:0000259" key="11">
    <source>
        <dbReference type="PROSITE" id="PS51194"/>
    </source>
</evidence>
<dbReference type="Pfam" id="PF00176">
    <property type="entry name" value="SNF2-rel_dom"/>
    <property type="match status" value="1"/>
</dbReference>
<feature type="domain" description="Helicase C-terminal" evidence="11">
    <location>
        <begin position="460"/>
        <end position="606"/>
    </location>
</feature>
<dbReference type="KEGG" id="xba:C7S18_09115"/>
<comment type="similarity">
    <text evidence="9">Belongs to the SNF2/RAD54 helicase family. RapA subfamily.</text>
</comment>
<dbReference type="EC" id="3.6.4.-" evidence="9"/>
<keyword evidence="2 9" id="KW-0378">Hydrolase</keyword>
<dbReference type="InterPro" id="IPR023949">
    <property type="entry name" value="Helicase_RapA"/>
</dbReference>
<evidence type="ECO:0000256" key="5">
    <source>
        <dbReference type="ARBA" id="ARBA00023015"/>
    </source>
</evidence>
<dbReference type="HAMAP" id="MF_01821">
    <property type="entry name" value="Helicase_RapA"/>
    <property type="match status" value="1"/>
</dbReference>
<dbReference type="CDD" id="cd18011">
    <property type="entry name" value="DEXDc_RapA"/>
    <property type="match status" value="1"/>
</dbReference>
<dbReference type="InterPro" id="IPR040766">
    <property type="entry name" value="Tudor_2_RapA"/>
</dbReference>
<keyword evidence="13" id="KW-1185">Reference proteome</keyword>
<dbReference type="GO" id="GO:0016817">
    <property type="term" value="F:hydrolase activity, acting on acid anhydrides"/>
    <property type="evidence" value="ECO:0007669"/>
    <property type="project" value="InterPro"/>
</dbReference>
<dbReference type="Gene3D" id="2.30.30.140">
    <property type="match status" value="1"/>
</dbReference>
<dbReference type="InterPro" id="IPR022737">
    <property type="entry name" value="RapA_C"/>
</dbReference>
<evidence type="ECO:0000256" key="3">
    <source>
        <dbReference type="ARBA" id="ARBA00022806"/>
    </source>
</evidence>
<evidence type="ECO:0000256" key="7">
    <source>
        <dbReference type="ARBA" id="ARBA00023159"/>
    </source>
</evidence>
<evidence type="ECO:0000256" key="6">
    <source>
        <dbReference type="ARBA" id="ARBA00023125"/>
    </source>
</evidence>
<evidence type="ECO:0000313" key="13">
    <source>
        <dbReference type="Proteomes" id="UP000241074"/>
    </source>
</evidence>
<dbReference type="Pfam" id="PF18339">
    <property type="entry name" value="Tudor_1_RapA"/>
    <property type="match status" value="1"/>
</dbReference>
<dbReference type="Gene3D" id="6.10.140.2230">
    <property type="match status" value="1"/>
</dbReference>
<dbReference type="InterPro" id="IPR057342">
    <property type="entry name" value="DEXDc_RapA"/>
</dbReference>
<dbReference type="InterPro" id="IPR000330">
    <property type="entry name" value="SNF2_N"/>
</dbReference>
<dbReference type="Gene3D" id="6.10.140.1500">
    <property type="match status" value="1"/>
</dbReference>
<dbReference type="CDD" id="cd18793">
    <property type="entry name" value="SF2_C_SNF"/>
    <property type="match status" value="1"/>
</dbReference>
<sequence>MQKLVPGQRYLSNAEPELGLGTILRLDGRMLQVLFARSGTLRQYALQSAPLTRVSFRPGDRINAHGRVLQVDQVDERDGILFYRGGATEWSESELDDLQNVSKAEDRLAQGRVDRNDQFEFRVEALKRRAEARRSRAFGLESARVDLIPHQLRVAEIAGDRRPPRVLLADEVGLGKTIEAGMIVARQLATARASRVLVLVPEPLVYQWFVEMLRRFNLSFSIFDEERVEAIEAAGDGRNPFKDEQLVITDTEFLVSSPERAKMVVQGEWDLLVVDEAHHLAWSPESESPEYVLVEALAKRVAGVVLLTATPEQLGRSGHFARLRLLDPARYHDLEKFQQETTLYAQRSKLAAKIADGRELEGEDRHQLHGLVGKERMVSASRDELLGELIDRHGTGRVMFRNRRAIVGGFPARVPEIDTLPAPAEDDALRGQLLAEFLSDVDVHAHALPLNYSKDPRLDWLVQLLESLPQEKFLVICRSQAKVLALEEALRLRSGVGVARFHEGMSIVQRDRNAAFFQQADGARVLLCAEIGSEGRNFQFAHHLVLWDLPIDPDQLEQRIGRLDRIGQKGDVNIHFACFADSAQAALARWYDQGLDAFRTSPQDGRELYRRFGAELIDAARAFALGQTDASDQLDDLIGRTQAAHEELAAAIQDGRDRLLELATQRAAPEERLRRAMAGADLDRTQDDFILKLFEQFGIENEELSERTVVLDPEYLNTEAFPGFENGPRQATFDRSVALSRDDLLFLRLDHPMVQSALDLLLSAETGNATFLVDPDLPLRSAYLDTVFVLECLAPPELHVDRFLPPLPVRVIIDSRLKEHADYQASEEAARRAGDLQLDPAKLRKVLSQLVPPMLKGATGVAERLGRRETEAAMLAADTELDAEIARLTALAQINPNVKPQEIADAQSERAELHEVIPAARLRLDAVRLVVSPDFLNLMK</sequence>
<accession>A0A2P1PR85</accession>
<dbReference type="SMART" id="SM00487">
    <property type="entry name" value="DEXDc"/>
    <property type="match status" value="1"/>
</dbReference>
<dbReference type="NCBIfam" id="NF003426">
    <property type="entry name" value="PRK04914.1"/>
    <property type="match status" value="1"/>
</dbReference>
<dbReference type="InterPro" id="IPR038718">
    <property type="entry name" value="SNF2-like_sf"/>
</dbReference>
<keyword evidence="5 9" id="KW-0805">Transcription regulation</keyword>
<proteinExistence type="inferred from homology"/>
<keyword evidence="7 9" id="KW-0010">Activator</keyword>
<dbReference type="InterPro" id="IPR027417">
    <property type="entry name" value="P-loop_NTPase"/>
</dbReference>
<name>A0A2P1PR85_9GAMM</name>
<gene>
    <name evidence="9" type="primary">rapA</name>
    <name evidence="12" type="ORF">C7S18_09115</name>
</gene>
<evidence type="ECO:0000256" key="9">
    <source>
        <dbReference type="HAMAP-Rule" id="MF_01821"/>
    </source>
</evidence>
<dbReference type="GO" id="GO:0005524">
    <property type="term" value="F:ATP binding"/>
    <property type="evidence" value="ECO:0007669"/>
    <property type="project" value="UniProtKB-UniRule"/>
</dbReference>
<evidence type="ECO:0000256" key="4">
    <source>
        <dbReference type="ARBA" id="ARBA00022840"/>
    </source>
</evidence>
<dbReference type="GO" id="GO:0006355">
    <property type="term" value="P:regulation of DNA-templated transcription"/>
    <property type="evidence" value="ECO:0007669"/>
    <property type="project" value="UniProtKB-UniRule"/>
</dbReference>
<feature type="short sequence motif" description="DEAH box" evidence="9">
    <location>
        <begin position="275"/>
        <end position="278"/>
    </location>
</feature>
<keyword evidence="6 9" id="KW-0238">DNA-binding</keyword>
<organism evidence="12 13">
    <name type="scientific">Ahniella affigens</name>
    <dbReference type="NCBI Taxonomy" id="2021234"/>
    <lineage>
        <taxon>Bacteria</taxon>
        <taxon>Pseudomonadati</taxon>
        <taxon>Pseudomonadota</taxon>
        <taxon>Gammaproteobacteria</taxon>
        <taxon>Lysobacterales</taxon>
        <taxon>Rhodanobacteraceae</taxon>
        <taxon>Ahniella</taxon>
    </lineage>
</organism>
<dbReference type="SMART" id="SM00490">
    <property type="entry name" value="HELICc"/>
    <property type="match status" value="1"/>
</dbReference>
<dbReference type="Pfam" id="PF18337">
    <property type="entry name" value="Tudor_RapA"/>
    <property type="match status" value="1"/>
</dbReference>
<dbReference type="InterPro" id="IPR001650">
    <property type="entry name" value="Helicase_C-like"/>
</dbReference>
<comment type="function">
    <text evidence="9">Transcription regulator that activates transcription by stimulating RNA polymerase (RNAP) recycling in case of stress conditions such as supercoiled DNA or high salt concentrations. Probably acts by releasing the RNAP, when it is trapped or immobilized on tightly supercoiled DNA. Does not activate transcription on linear DNA. Probably not involved in DNA repair.</text>
</comment>
<evidence type="ECO:0000313" key="12">
    <source>
        <dbReference type="EMBL" id="AVP97342.1"/>
    </source>
</evidence>
<dbReference type="Gene3D" id="3.40.50.10810">
    <property type="entry name" value="Tandem AAA-ATPase domain"/>
    <property type="match status" value="1"/>
</dbReference>
<comment type="subunit">
    <text evidence="9">Interacts with the RNAP. Has a higher affinity for the core RNAP than for the holoenzyme. Its ATPase activity is stimulated by binding to RNAP.</text>
</comment>
<keyword evidence="1 9" id="KW-0547">Nucleotide-binding</keyword>
<dbReference type="InterPro" id="IPR040765">
    <property type="entry name" value="Tudor_1_RapA"/>
</dbReference>
<dbReference type="InterPro" id="IPR014001">
    <property type="entry name" value="Helicase_ATP-bd"/>
</dbReference>
<keyword evidence="4 9" id="KW-0067">ATP-binding</keyword>
<evidence type="ECO:0000256" key="8">
    <source>
        <dbReference type="ARBA" id="ARBA00023163"/>
    </source>
</evidence>
<dbReference type="PROSITE" id="PS51192">
    <property type="entry name" value="HELICASE_ATP_BIND_1"/>
    <property type="match status" value="1"/>
</dbReference>
<keyword evidence="3 9" id="KW-0347">Helicase</keyword>
<dbReference type="GO" id="GO:0003677">
    <property type="term" value="F:DNA binding"/>
    <property type="evidence" value="ECO:0007669"/>
    <property type="project" value="UniProtKB-KW"/>
</dbReference>
<dbReference type="GO" id="GO:0004386">
    <property type="term" value="F:helicase activity"/>
    <property type="evidence" value="ECO:0007669"/>
    <property type="project" value="UniProtKB-UniRule"/>
</dbReference>
<evidence type="ECO:0000256" key="2">
    <source>
        <dbReference type="ARBA" id="ARBA00022801"/>
    </source>
</evidence>
<reference evidence="12 13" key="1">
    <citation type="submission" date="2018-03" db="EMBL/GenBank/DDBJ databases">
        <title>Ahniella affigens gen. nov., sp. nov., a gammaproteobacterium isolated from sandy soil near a stream.</title>
        <authorList>
            <person name="Ko Y."/>
            <person name="Kim J.-H."/>
        </authorList>
    </citation>
    <scope>NUCLEOTIDE SEQUENCE [LARGE SCALE GENOMIC DNA]</scope>
    <source>
        <strain evidence="12 13">D13</strain>
    </source>
</reference>
<dbReference type="EMBL" id="CP027860">
    <property type="protein sequence ID" value="AVP97342.1"/>
    <property type="molecule type" value="Genomic_DNA"/>
</dbReference>
<dbReference type="Pfam" id="PF12137">
    <property type="entry name" value="RapA_C"/>
    <property type="match status" value="1"/>
</dbReference>
<protein>
    <recommendedName>
        <fullName evidence="9">RNA polymerase-associated protein RapA</fullName>
        <ecNumber evidence="9">3.6.4.-</ecNumber>
    </recommendedName>
    <alternativeName>
        <fullName evidence="9">ATP-dependent helicase HepA</fullName>
    </alternativeName>
</protein>
<reference evidence="12 13" key="2">
    <citation type="submission" date="2018-03" db="EMBL/GenBank/DDBJ databases">
        <authorList>
            <person name="Keele B.F."/>
        </authorList>
    </citation>
    <scope>NUCLEOTIDE SEQUENCE [LARGE SCALE GENOMIC DNA]</scope>
    <source>
        <strain evidence="12 13">D13</strain>
    </source>
</reference>
<dbReference type="InterPro" id="IPR049730">
    <property type="entry name" value="SNF2/RAD54-like_C"/>
</dbReference>
<dbReference type="OrthoDB" id="9814088at2"/>
<evidence type="ECO:0000256" key="1">
    <source>
        <dbReference type="ARBA" id="ARBA00022741"/>
    </source>
</evidence>
<dbReference type="PROSITE" id="PS51194">
    <property type="entry name" value="HELICASE_CTER"/>
    <property type="match status" value="1"/>
</dbReference>
<dbReference type="PANTHER" id="PTHR45766">
    <property type="entry name" value="DNA ANNEALING HELICASE AND ENDONUCLEASE ZRANB3 FAMILY MEMBER"/>
    <property type="match status" value="1"/>
</dbReference>
<dbReference type="Pfam" id="PF00271">
    <property type="entry name" value="Helicase_C"/>
    <property type="match status" value="1"/>
</dbReference>
<dbReference type="Gene3D" id="2.30.30.930">
    <property type="match status" value="1"/>
</dbReference>
<dbReference type="Gene3D" id="3.40.50.300">
    <property type="entry name" value="P-loop containing nucleotide triphosphate hydrolases"/>
    <property type="match status" value="1"/>
</dbReference>